<protein>
    <submittedName>
        <fullName evidence="8">YtjB family periplasmic protein</fullName>
    </submittedName>
</protein>
<dbReference type="AlphaFoldDB" id="A0A5M9R227"/>
<gene>
    <name evidence="8" type="ORF">F4V73_15335</name>
</gene>
<dbReference type="Pfam" id="PF10144">
    <property type="entry name" value="SMP_2"/>
    <property type="match status" value="1"/>
</dbReference>
<dbReference type="NCBIfam" id="NF008419">
    <property type="entry name" value="PRK11246.1"/>
    <property type="match status" value="1"/>
</dbReference>
<dbReference type="EMBL" id="VXKB01000005">
    <property type="protein sequence ID" value="KAA8713926.1"/>
    <property type="molecule type" value="Genomic_DNA"/>
</dbReference>
<dbReference type="GO" id="GO:0005886">
    <property type="term" value="C:plasma membrane"/>
    <property type="evidence" value="ECO:0007669"/>
    <property type="project" value="UniProtKB-SubCell"/>
</dbReference>
<evidence type="ECO:0000256" key="7">
    <source>
        <dbReference type="SAM" id="Phobius"/>
    </source>
</evidence>
<comment type="similarity">
    <text evidence="2">Belongs to the Smp family.</text>
</comment>
<evidence type="ECO:0000256" key="6">
    <source>
        <dbReference type="ARBA" id="ARBA00023136"/>
    </source>
</evidence>
<accession>A0A5M9R227</accession>
<evidence type="ECO:0000256" key="5">
    <source>
        <dbReference type="ARBA" id="ARBA00022989"/>
    </source>
</evidence>
<evidence type="ECO:0000256" key="4">
    <source>
        <dbReference type="ARBA" id="ARBA00022692"/>
    </source>
</evidence>
<evidence type="ECO:0000256" key="2">
    <source>
        <dbReference type="ARBA" id="ARBA00005362"/>
    </source>
</evidence>
<dbReference type="OrthoDB" id="6506836at2"/>
<name>A0A5M9R227_9GAMM</name>
<evidence type="ECO:0000313" key="8">
    <source>
        <dbReference type="EMBL" id="KAA8713926.1"/>
    </source>
</evidence>
<comment type="subcellular location">
    <subcellularLocation>
        <location evidence="1">Cell membrane</location>
    </subcellularLocation>
</comment>
<reference evidence="8 9" key="1">
    <citation type="submission" date="2019-09" db="EMBL/GenBank/DDBJ databases">
        <title>Draft genome sequence of various Type strains from the CCUG.</title>
        <authorList>
            <person name="Pineiro-Iglesias B."/>
            <person name="Tunovic T."/>
            <person name="Unosson C."/>
            <person name="Inganas E."/>
            <person name="Ohlen M."/>
            <person name="Cardew S."/>
            <person name="Jensie-Markopoulos S."/>
            <person name="Salva-Serra F."/>
            <person name="Jaen-Luchoro D."/>
            <person name="Karlsson R."/>
            <person name="Svensson-Stadler L."/>
            <person name="Chun J."/>
            <person name="Moore E."/>
        </authorList>
    </citation>
    <scope>NUCLEOTIDE SEQUENCE [LARGE SCALE GENOMIC DNA]</scope>
    <source>
        <strain evidence="8 9">CCUG 53682T</strain>
    </source>
</reference>
<evidence type="ECO:0000256" key="3">
    <source>
        <dbReference type="ARBA" id="ARBA00022475"/>
    </source>
</evidence>
<keyword evidence="6 7" id="KW-0472">Membrane</keyword>
<keyword evidence="5 7" id="KW-1133">Transmembrane helix</keyword>
<comment type="caution">
    <text evidence="8">The sequence shown here is derived from an EMBL/GenBank/DDBJ whole genome shotgun (WGS) entry which is preliminary data.</text>
</comment>
<keyword evidence="4 7" id="KW-0812">Transmembrane</keyword>
<feature type="transmembrane region" description="Helical" evidence="7">
    <location>
        <begin position="166"/>
        <end position="186"/>
    </location>
</feature>
<dbReference type="InterPro" id="IPR019305">
    <property type="entry name" value="Uncharacterised_Smp"/>
</dbReference>
<organism evidence="8 9">
    <name type="scientific">Morganella psychrotolerans</name>
    <dbReference type="NCBI Taxonomy" id="368603"/>
    <lineage>
        <taxon>Bacteria</taxon>
        <taxon>Pseudomonadati</taxon>
        <taxon>Pseudomonadota</taxon>
        <taxon>Gammaproteobacteria</taxon>
        <taxon>Enterobacterales</taxon>
        <taxon>Morganellaceae</taxon>
        <taxon>Morganella</taxon>
    </lineage>
</organism>
<evidence type="ECO:0000313" key="9">
    <source>
        <dbReference type="Proteomes" id="UP000322181"/>
    </source>
</evidence>
<keyword evidence="3" id="KW-1003">Cell membrane</keyword>
<dbReference type="RefSeq" id="WP_067369520.1">
    <property type="nucleotide sequence ID" value="NZ_BAAAFS010000005.1"/>
</dbReference>
<sequence length="224" mass="24917">MAKTKLTFRLHKTAIILICLALMVCLLQGVSYFSRVHQQSSMEQFNELAYSLAQQVAFNLSDAIDDNGKVLNKKQITANLAQLTTNSRILDATVYQDDGVQIATTGENITVRDRLALDGQKAGSYFNHQIVATIPGKNGPKGFLRLTIDTHRLATESTQVDNTTNLLRVMLLLALAIGFVLANNLLQLTPSRWQQSLYLLTANLKNDEETPEKKPEDKKDNGQK</sequence>
<dbReference type="Proteomes" id="UP000322181">
    <property type="component" value="Unassembled WGS sequence"/>
</dbReference>
<evidence type="ECO:0000256" key="1">
    <source>
        <dbReference type="ARBA" id="ARBA00004236"/>
    </source>
</evidence>
<proteinExistence type="inferred from homology"/>